<dbReference type="Pfam" id="PF01381">
    <property type="entry name" value="HTH_3"/>
    <property type="match status" value="1"/>
</dbReference>
<dbReference type="Proteomes" id="UP000641025">
    <property type="component" value="Unassembled WGS sequence"/>
</dbReference>
<dbReference type="CDD" id="cd00093">
    <property type="entry name" value="HTH_XRE"/>
    <property type="match status" value="1"/>
</dbReference>
<reference evidence="2 3" key="1">
    <citation type="submission" date="2020-12" db="EMBL/GenBank/DDBJ databases">
        <title>Geomonas sp. Red259, isolated from paddy soil.</title>
        <authorList>
            <person name="Xu Z."/>
            <person name="Zhang Z."/>
            <person name="Masuda Y."/>
            <person name="Itoh H."/>
            <person name="Senoo K."/>
        </authorList>
    </citation>
    <scope>NUCLEOTIDE SEQUENCE [LARGE SCALE GENOMIC DNA]</scope>
    <source>
        <strain evidence="2 3">Red259</strain>
    </source>
</reference>
<dbReference type="RefSeq" id="WP_199394212.1">
    <property type="nucleotide sequence ID" value="NZ_JAEMHK010000003.1"/>
</dbReference>
<dbReference type="SMART" id="SM00530">
    <property type="entry name" value="HTH_XRE"/>
    <property type="match status" value="1"/>
</dbReference>
<keyword evidence="3" id="KW-1185">Reference proteome</keyword>
<feature type="domain" description="HTH cro/C1-type" evidence="1">
    <location>
        <begin position="9"/>
        <end position="64"/>
    </location>
</feature>
<evidence type="ECO:0000313" key="3">
    <source>
        <dbReference type="Proteomes" id="UP000641025"/>
    </source>
</evidence>
<gene>
    <name evidence="2" type="ORF">JFN90_06120</name>
</gene>
<protein>
    <submittedName>
        <fullName evidence="2">Helix-turn-helix transcriptional regulator</fullName>
    </submittedName>
</protein>
<sequence>MLFELGQEIRKVRKLRKVTQEQIARELGMSRATISQLEAGTVQEIGIRKVIRVLDYLGLELQVRKAGPPPTLDELRERWEAE</sequence>
<dbReference type="InterPro" id="IPR001387">
    <property type="entry name" value="Cro/C1-type_HTH"/>
</dbReference>
<dbReference type="InterPro" id="IPR000943">
    <property type="entry name" value="RNA_pol_sigma70"/>
</dbReference>
<comment type="caution">
    <text evidence="2">The sequence shown here is derived from an EMBL/GenBank/DDBJ whole genome shotgun (WGS) entry which is preliminary data.</text>
</comment>
<name>A0ABS0YNZ9_9BACT</name>
<dbReference type="SUPFAM" id="SSF47413">
    <property type="entry name" value="lambda repressor-like DNA-binding domains"/>
    <property type="match status" value="1"/>
</dbReference>
<dbReference type="InterPro" id="IPR010982">
    <property type="entry name" value="Lambda_DNA-bd_dom_sf"/>
</dbReference>
<dbReference type="PROSITE" id="PS00716">
    <property type="entry name" value="SIGMA70_2"/>
    <property type="match status" value="1"/>
</dbReference>
<dbReference type="Gene3D" id="1.10.260.40">
    <property type="entry name" value="lambda repressor-like DNA-binding domains"/>
    <property type="match status" value="1"/>
</dbReference>
<dbReference type="EMBL" id="JAEMHK010000003">
    <property type="protein sequence ID" value="MBJ6799710.1"/>
    <property type="molecule type" value="Genomic_DNA"/>
</dbReference>
<proteinExistence type="predicted"/>
<evidence type="ECO:0000259" key="1">
    <source>
        <dbReference type="PROSITE" id="PS50943"/>
    </source>
</evidence>
<accession>A0ABS0YNZ9</accession>
<evidence type="ECO:0000313" key="2">
    <source>
        <dbReference type="EMBL" id="MBJ6799710.1"/>
    </source>
</evidence>
<organism evidence="2 3">
    <name type="scientific">Geomonas propionica</name>
    <dbReference type="NCBI Taxonomy" id="2798582"/>
    <lineage>
        <taxon>Bacteria</taxon>
        <taxon>Pseudomonadati</taxon>
        <taxon>Thermodesulfobacteriota</taxon>
        <taxon>Desulfuromonadia</taxon>
        <taxon>Geobacterales</taxon>
        <taxon>Geobacteraceae</taxon>
        <taxon>Geomonas</taxon>
    </lineage>
</organism>
<dbReference type="PROSITE" id="PS50943">
    <property type="entry name" value="HTH_CROC1"/>
    <property type="match status" value="1"/>
</dbReference>